<dbReference type="PANTHER" id="PTHR35805">
    <property type="entry name" value="ASPARTATE CARBAMOYLTRANSFERASE REGULATORY CHAIN"/>
    <property type="match status" value="1"/>
</dbReference>
<dbReference type="GO" id="GO:0009347">
    <property type="term" value="C:aspartate carbamoyltransferase complex"/>
    <property type="evidence" value="ECO:0007669"/>
    <property type="project" value="InterPro"/>
</dbReference>
<dbReference type="SUPFAM" id="SSF57825">
    <property type="entry name" value="Aspartate carbamoyltransferase, Regulatory-chain, C-terminal domain"/>
    <property type="match status" value="1"/>
</dbReference>
<evidence type="ECO:0000259" key="8">
    <source>
        <dbReference type="Pfam" id="PF01948"/>
    </source>
</evidence>
<comment type="cofactor">
    <cofactor evidence="7">
        <name>Zn(2+)</name>
        <dbReference type="ChEBI" id="CHEBI:29105"/>
    </cofactor>
    <text evidence="7">Binds 1 zinc ion per subunit.</text>
</comment>
<comment type="similarity">
    <text evidence="2 7">Belongs to the PyrI family.</text>
</comment>
<protein>
    <recommendedName>
        <fullName evidence="3 7">Aspartate carbamoyltransferase regulatory chain</fullName>
    </recommendedName>
</protein>
<evidence type="ECO:0000313" key="11">
    <source>
        <dbReference type="Proteomes" id="UP000604391"/>
    </source>
</evidence>
<dbReference type="InterPro" id="IPR020545">
    <property type="entry name" value="Asp_carbamoyltransf_reg_N"/>
</dbReference>
<evidence type="ECO:0000256" key="6">
    <source>
        <dbReference type="ARBA" id="ARBA00022975"/>
    </source>
</evidence>
<feature type="binding site" evidence="7">
    <location>
        <position position="139"/>
    </location>
    <ligand>
        <name>Zn(2+)</name>
        <dbReference type="ChEBI" id="CHEBI:29105"/>
    </ligand>
</feature>
<gene>
    <name evidence="7" type="primary">pyrI</name>
    <name evidence="10" type="ORF">H1011_03685</name>
</gene>
<dbReference type="InterPro" id="IPR036792">
    <property type="entry name" value="Asp_carbatrfase_reg_C_sf"/>
</dbReference>
<dbReference type="GO" id="GO:0006221">
    <property type="term" value="P:pyrimidine nucleotide biosynthetic process"/>
    <property type="evidence" value="ECO:0007669"/>
    <property type="project" value="UniProtKB-UniRule"/>
</dbReference>
<dbReference type="Pfam" id="PF02748">
    <property type="entry name" value="PyrI_C"/>
    <property type="match status" value="1"/>
</dbReference>
<dbReference type="GO" id="GO:0016740">
    <property type="term" value="F:transferase activity"/>
    <property type="evidence" value="ECO:0007669"/>
    <property type="project" value="UniProtKB-KW"/>
</dbReference>
<dbReference type="Gene3D" id="2.30.30.20">
    <property type="entry name" value="Aspartate carbamoyltransferase regulatory subunit, C-terminal domain"/>
    <property type="match status" value="1"/>
</dbReference>
<feature type="binding site" evidence="7">
    <location>
        <position position="115"/>
    </location>
    <ligand>
        <name>Zn(2+)</name>
        <dbReference type="ChEBI" id="CHEBI:29105"/>
    </ligand>
</feature>
<evidence type="ECO:0000256" key="7">
    <source>
        <dbReference type="HAMAP-Rule" id="MF_00002"/>
    </source>
</evidence>
<comment type="function">
    <text evidence="1 7">Involved in allosteric regulation of aspartate carbamoyltransferase.</text>
</comment>
<dbReference type="InterPro" id="IPR036793">
    <property type="entry name" value="Asp_carbatrfase_reg_N_sf"/>
</dbReference>
<dbReference type="InterPro" id="IPR002801">
    <property type="entry name" value="Asp_carbamoylTrfase_reg"/>
</dbReference>
<evidence type="ECO:0000256" key="4">
    <source>
        <dbReference type="ARBA" id="ARBA00022723"/>
    </source>
</evidence>
<dbReference type="HAMAP" id="MF_00002">
    <property type="entry name" value="Asp_carb_tr_reg"/>
    <property type="match status" value="1"/>
</dbReference>
<organism evidence="10 11">
    <name type="scientific">Candidatus Undinarchaeum marinum</name>
    <dbReference type="NCBI Taxonomy" id="2756141"/>
    <lineage>
        <taxon>Archaea</taxon>
        <taxon>Candidatus Undinarchaeota</taxon>
        <taxon>Candidatus Undinarchaeia</taxon>
        <taxon>Candidatus Undinarchaeales</taxon>
        <taxon>Candidatus Undinarchaeaceae</taxon>
        <taxon>Candidatus Undinarchaeum</taxon>
    </lineage>
</organism>
<dbReference type="AlphaFoldDB" id="A0A832XLH3"/>
<reference evidence="10 11" key="1">
    <citation type="journal article" name="Nat. Commun.">
        <title>Undinarchaeota illuminate DPANN phylogeny and the impact of gene transfer on archaeal evolution.</title>
        <authorList>
            <person name="Dombrowski N."/>
            <person name="Williams T.A."/>
            <person name="Sun J."/>
            <person name="Woodcroft B.J."/>
            <person name="Lee J.H."/>
            <person name="Minh B.Q."/>
            <person name="Rinke C."/>
            <person name="Spang A."/>
        </authorList>
    </citation>
    <scope>NUCLEOTIDE SEQUENCE [LARGE SCALE GENOMIC DNA]</scope>
    <source>
        <strain evidence="10">MAG_bin17</strain>
    </source>
</reference>
<comment type="caution">
    <text evidence="10">The sequence shown here is derived from an EMBL/GenBank/DDBJ whole genome shotgun (WGS) entry which is preliminary data.</text>
</comment>
<evidence type="ECO:0000256" key="2">
    <source>
        <dbReference type="ARBA" id="ARBA00010498"/>
    </source>
</evidence>
<dbReference type="PANTHER" id="PTHR35805:SF1">
    <property type="entry name" value="ASPARTATE CARBAMOYLTRANSFERASE REGULATORY CHAIN"/>
    <property type="match status" value="1"/>
</dbReference>
<dbReference type="GO" id="GO:0046872">
    <property type="term" value="F:metal ion binding"/>
    <property type="evidence" value="ECO:0007669"/>
    <property type="project" value="UniProtKB-KW"/>
</dbReference>
<name>A0A832XLH3_9ARCH</name>
<dbReference type="InterPro" id="IPR020542">
    <property type="entry name" value="Asp_carbamoyltrfase_reg_C"/>
</dbReference>
<feature type="binding site" evidence="7">
    <location>
        <position position="142"/>
    </location>
    <ligand>
        <name>Zn(2+)</name>
        <dbReference type="ChEBI" id="CHEBI:29105"/>
    </ligand>
</feature>
<feature type="domain" description="Aspartate carbamoyltransferase regulatory subunit N-terminal" evidence="8">
    <location>
        <begin position="8"/>
        <end position="98"/>
    </location>
</feature>
<keyword evidence="5 7" id="KW-0862">Zinc</keyword>
<keyword evidence="11" id="KW-1185">Reference proteome</keyword>
<accession>A0A832XLH3</accession>
<keyword evidence="6 7" id="KW-0665">Pyrimidine biosynthesis</keyword>
<dbReference type="SUPFAM" id="SSF54893">
    <property type="entry name" value="Aspartate carbamoyltransferase, Regulatory-chain, N-terminal domain"/>
    <property type="match status" value="1"/>
</dbReference>
<sequence>MIEKKEIKVSKIRNGTVLDHLNEGSAYRVLEMLGVDNDYGNPVIVLMGAESNSIERKDVIKIEDKFLEPDETGMLALISPNATISIIKNYNVVSKRKIGLPKKFIGVGQCPNPKCVSNQNEPISTVFNVETKDPLILSCGFCENVVDSSDISAH</sequence>
<evidence type="ECO:0000256" key="5">
    <source>
        <dbReference type="ARBA" id="ARBA00022833"/>
    </source>
</evidence>
<feature type="binding site" evidence="7">
    <location>
        <position position="110"/>
    </location>
    <ligand>
        <name>Zn(2+)</name>
        <dbReference type="ChEBI" id="CHEBI:29105"/>
    </ligand>
</feature>
<keyword evidence="4 7" id="KW-0479">Metal-binding</keyword>
<dbReference type="GO" id="GO:0006207">
    <property type="term" value="P:'de novo' pyrimidine nucleobase biosynthetic process"/>
    <property type="evidence" value="ECO:0007669"/>
    <property type="project" value="InterPro"/>
</dbReference>
<evidence type="ECO:0000256" key="1">
    <source>
        <dbReference type="ARBA" id="ARBA00002565"/>
    </source>
</evidence>
<dbReference type="EMBL" id="DVAD01000018">
    <property type="protein sequence ID" value="HIJ99887.1"/>
    <property type="molecule type" value="Genomic_DNA"/>
</dbReference>
<dbReference type="Gene3D" id="3.30.70.140">
    <property type="entry name" value="Aspartate carbamoyltransferase regulatory subunit, N-terminal domain"/>
    <property type="match status" value="1"/>
</dbReference>
<dbReference type="Proteomes" id="UP000604391">
    <property type="component" value="Unassembled WGS sequence"/>
</dbReference>
<evidence type="ECO:0000313" key="10">
    <source>
        <dbReference type="EMBL" id="HIJ99887.1"/>
    </source>
</evidence>
<comment type="subunit">
    <text evidence="7">Contains catalytic and regulatory chains.</text>
</comment>
<proteinExistence type="inferred from homology"/>
<dbReference type="Pfam" id="PF01948">
    <property type="entry name" value="PyrI"/>
    <property type="match status" value="1"/>
</dbReference>
<feature type="domain" description="Aspartate carbamoyltransferase regulatory subunit C-terminal" evidence="9">
    <location>
        <begin position="106"/>
        <end position="151"/>
    </location>
</feature>
<evidence type="ECO:0000256" key="3">
    <source>
        <dbReference type="ARBA" id="ARBA00021764"/>
    </source>
</evidence>
<evidence type="ECO:0000259" key="9">
    <source>
        <dbReference type="Pfam" id="PF02748"/>
    </source>
</evidence>